<protein>
    <submittedName>
        <fullName evidence="13 14">Helicase SKI2W-like isoform X1</fullName>
    </submittedName>
</protein>
<dbReference type="SMART" id="SM00490">
    <property type="entry name" value="HELICc"/>
    <property type="match status" value="1"/>
</dbReference>
<dbReference type="InterPro" id="IPR050699">
    <property type="entry name" value="RNA-DNA_Helicase"/>
</dbReference>
<name>A0ABM1T9Y4_LIMPO</name>
<dbReference type="RefSeq" id="XP_022252702.1">
    <property type="nucleotide sequence ID" value="XM_022396994.1"/>
</dbReference>
<keyword evidence="2" id="KW-0963">Cytoplasm</keyword>
<keyword evidence="5" id="KW-0347">Helicase</keyword>
<evidence type="ECO:0000256" key="1">
    <source>
        <dbReference type="ARBA" id="ARBA00004496"/>
    </source>
</evidence>
<evidence type="ECO:0000313" key="15">
    <source>
        <dbReference type="RefSeq" id="XP_022252702.1"/>
    </source>
</evidence>
<dbReference type="InterPro" id="IPR027417">
    <property type="entry name" value="P-loop_NTPase"/>
</dbReference>
<keyword evidence="7" id="KW-0694">RNA-binding</keyword>
<dbReference type="PIRSF" id="PIRSF005198">
    <property type="entry name" value="Antiviral_helicase_SKI2"/>
    <property type="match status" value="1"/>
</dbReference>
<accession>A0ABM1T9Y4</accession>
<dbReference type="Gene3D" id="3.40.50.300">
    <property type="entry name" value="P-loop containing nucleotide triphosphate hydrolases"/>
    <property type="match status" value="2"/>
</dbReference>
<feature type="domain" description="Helicase C-terminal" evidence="11">
    <location>
        <begin position="568"/>
        <end position="767"/>
    </location>
</feature>
<evidence type="ECO:0000313" key="14">
    <source>
        <dbReference type="RefSeq" id="XP_022252690.1"/>
    </source>
</evidence>
<dbReference type="InterPro" id="IPR040801">
    <property type="entry name" value="Ski2_N"/>
</dbReference>
<dbReference type="CDD" id="cd18795">
    <property type="entry name" value="SF2_C_Ski2"/>
    <property type="match status" value="1"/>
</dbReference>
<keyword evidence="6" id="KW-0067">ATP-binding</keyword>
<dbReference type="SMART" id="SM00487">
    <property type="entry name" value="DEXDc"/>
    <property type="match status" value="1"/>
</dbReference>
<dbReference type="PROSITE" id="PS51192">
    <property type="entry name" value="HELICASE_ATP_BIND_1"/>
    <property type="match status" value="1"/>
</dbReference>
<evidence type="ECO:0000256" key="9">
    <source>
        <dbReference type="SAM" id="MobiDB-lite"/>
    </source>
</evidence>
<dbReference type="Proteomes" id="UP000694941">
    <property type="component" value="Unplaced"/>
</dbReference>
<gene>
    <name evidence="13 14 15" type="primary">LOC106468078</name>
</gene>
<proteinExistence type="predicted"/>
<dbReference type="InterPro" id="IPR001650">
    <property type="entry name" value="Helicase_C-like"/>
</dbReference>
<dbReference type="InterPro" id="IPR016438">
    <property type="entry name" value="SKI2-like"/>
</dbReference>
<evidence type="ECO:0000256" key="2">
    <source>
        <dbReference type="ARBA" id="ARBA00022490"/>
    </source>
</evidence>
<evidence type="ECO:0000259" key="10">
    <source>
        <dbReference type="PROSITE" id="PS51192"/>
    </source>
</evidence>
<dbReference type="PANTHER" id="PTHR12131:SF1">
    <property type="entry name" value="ATP-DEPENDENT RNA HELICASE SUPV3L1, MITOCHONDRIAL-RELATED"/>
    <property type="match status" value="1"/>
</dbReference>
<dbReference type="Pfam" id="PF13234">
    <property type="entry name" value="MTR4_beta-barrel"/>
    <property type="match status" value="1"/>
</dbReference>
<evidence type="ECO:0000256" key="4">
    <source>
        <dbReference type="ARBA" id="ARBA00022801"/>
    </source>
</evidence>
<dbReference type="Pfam" id="PF00271">
    <property type="entry name" value="Helicase_C"/>
    <property type="match status" value="1"/>
</dbReference>
<evidence type="ECO:0000256" key="3">
    <source>
        <dbReference type="ARBA" id="ARBA00022741"/>
    </source>
</evidence>
<dbReference type="Gene3D" id="1.10.3380.30">
    <property type="match status" value="2"/>
</dbReference>
<dbReference type="PROSITE" id="PS51194">
    <property type="entry name" value="HELICASE_CTER"/>
    <property type="match status" value="1"/>
</dbReference>
<dbReference type="SMART" id="SM01142">
    <property type="entry name" value="DSHCT"/>
    <property type="match status" value="1"/>
</dbReference>
<organism evidence="12 14">
    <name type="scientific">Limulus polyphemus</name>
    <name type="common">Atlantic horseshoe crab</name>
    <dbReference type="NCBI Taxonomy" id="6850"/>
    <lineage>
        <taxon>Eukaryota</taxon>
        <taxon>Metazoa</taxon>
        <taxon>Ecdysozoa</taxon>
        <taxon>Arthropoda</taxon>
        <taxon>Chelicerata</taxon>
        <taxon>Merostomata</taxon>
        <taxon>Xiphosura</taxon>
        <taxon>Limulidae</taxon>
        <taxon>Limulus</taxon>
    </lineage>
</organism>
<dbReference type="InterPro" id="IPR011545">
    <property type="entry name" value="DEAD/DEAH_box_helicase_dom"/>
</dbReference>
<comment type="subcellular location">
    <subcellularLocation>
        <location evidence="1">Cytoplasm</location>
    </subcellularLocation>
</comment>
<evidence type="ECO:0000313" key="12">
    <source>
        <dbReference type="Proteomes" id="UP000694941"/>
    </source>
</evidence>
<keyword evidence="3" id="KW-0547">Nucleotide-binding</keyword>
<evidence type="ECO:0000256" key="8">
    <source>
        <dbReference type="ARBA" id="ARBA00047984"/>
    </source>
</evidence>
<evidence type="ECO:0000256" key="7">
    <source>
        <dbReference type="ARBA" id="ARBA00022884"/>
    </source>
</evidence>
<dbReference type="InterPro" id="IPR012961">
    <property type="entry name" value="Ski2/MTR4_C"/>
</dbReference>
<evidence type="ECO:0000313" key="13">
    <source>
        <dbReference type="RefSeq" id="XP_013783936.1"/>
    </source>
</evidence>
<dbReference type="Pfam" id="PF08148">
    <property type="entry name" value="DSHCT"/>
    <property type="match status" value="1"/>
</dbReference>
<dbReference type="InterPro" id="IPR025696">
    <property type="entry name" value="Beta-barrel_MTR4"/>
</dbReference>
<feature type="region of interest" description="Disordered" evidence="9">
    <location>
        <begin position="539"/>
        <end position="560"/>
    </location>
</feature>
<dbReference type="RefSeq" id="XP_013783936.1">
    <property type="nucleotide sequence ID" value="XM_013928482.2"/>
</dbReference>
<dbReference type="GeneID" id="106468078"/>
<keyword evidence="4" id="KW-0378">Hydrolase</keyword>
<feature type="domain" description="Helicase ATP-binding" evidence="10">
    <location>
        <begin position="331"/>
        <end position="487"/>
    </location>
</feature>
<sequence>MADVLSIEDLLSFDLEIVELGSTGKVDIQRKDQESPPVPKSTLPFGPPPLLSDFKTQLLEFLDHAEKLPIHHVDHVQKFIPRKPNVASLYSLDLEPLQTSLQVDRDPTTGQLLGFKEVKTEEQGATAKNSMSLQRAPGPPSEAVRGSSTNIPFWPGGMDEPSMEMLKAATKQEDIDFDRGLLSVPPGFKDGMTFEKPELPESETDTSTKEVQILKLMDIMSIDDDWDLQACVTDTFKKTREEEIQEPKKVTIEAVSVKEEEVWEEIIEKKPLSVTLKIEDVPSVKETLHSSSSEWATMVNISDAVTDFDKKIPNMARTWEFDLDNFQKQAILHLENHESVFVAAHTSAGKTVVAEYAIALSEKHMTKTVYTSPIKALSNQKFRDFRETFKDVGLITGDLQIKPEASCLIMTTEILRSMLYNGSDIIRDLEWVIFDEVHYINDAERGVVWEEVLIMLPDHVELILLSATVPNTMEFADWIGRTKKKKIYVISTLKRPVPLEHYLYTGSGGKSRDEKFLIVDENSKFSTKGYQAAVNAKNERASKFQQTRGPKGPRQNVMPQQEKNTYIALINHLTKLEKLPVVCFTLSRNRCDNNAFLLSSVDLTTAREKGEIHSFVDICVKRLKEADRRLPQVLHMRELLKRGLGVHHSGILPILKEVVEMLFQKGLVKLLFATETFAMGVNMPARTVVFDSIRKHDGKTFRDLLPSEYIQMAGRAGRRGLDSTGTVIILCKGDVPEMSDLYKMMLGKPTKLESQFRVTYTMILNLLRVEKLRVEDMIKKSFGEIFSQKNQASHQVKLKSLGERMGCLPKLDCVTCNTDIEQYYEYLQQFETLKHDLMSVITSHPQGIKVLSAGRVVVVHTEHHPNVIAVILATNSDPKSRTFTVLALSERSTQEENEILSLELAIKRPSSVGPPKLNSNKLEEGDNLEDSLKPYSSHLFKPEGAPGQCLLDISSKDLQYITTKTIKLDPNKIIMDCKKRQQPRFRNDPPGPSTMSATQEIAKIHVSNIRQLPRLNLLKDLSLRDIELVEQVKKLEQLEGNLDQFLCLNCPNFLEHFKHTKEVMKIKREIANLKYLLSEESLQCLPEYRSKIQVLQTLGYVDERKTVKLKGNVACEMSNHELLTTELILEDILTPLEPSEIAALLSCMVFQQKTDNVPKLTKTLEEGVKKIKEIAARIGQTQRDCGLLEPVMDFVDQYKFGLTEVVYEWARGTPFAKITDLTDVQEGIIVRCIQRLDETLKDVRNAARIIGNPVLHQKMVEASDLIKRDIIFAASLYTQNV</sequence>
<evidence type="ECO:0000256" key="5">
    <source>
        <dbReference type="ARBA" id="ARBA00022806"/>
    </source>
</evidence>
<reference evidence="13 14" key="1">
    <citation type="submission" date="2025-05" db="UniProtKB">
        <authorList>
            <consortium name="RefSeq"/>
        </authorList>
    </citation>
    <scope>IDENTIFICATION</scope>
    <source>
        <tissue evidence="13 14">Muscle</tissue>
    </source>
</reference>
<dbReference type="SUPFAM" id="SSF52540">
    <property type="entry name" value="P-loop containing nucleoside triphosphate hydrolases"/>
    <property type="match status" value="1"/>
</dbReference>
<evidence type="ECO:0000256" key="6">
    <source>
        <dbReference type="ARBA" id="ARBA00022840"/>
    </source>
</evidence>
<evidence type="ECO:0000259" key="11">
    <source>
        <dbReference type="PROSITE" id="PS51194"/>
    </source>
</evidence>
<dbReference type="Pfam" id="PF00270">
    <property type="entry name" value="DEAD"/>
    <property type="match status" value="1"/>
</dbReference>
<dbReference type="RefSeq" id="XP_022252690.1">
    <property type="nucleotide sequence ID" value="XM_022396982.1"/>
</dbReference>
<keyword evidence="12" id="KW-1185">Reference proteome</keyword>
<feature type="region of interest" description="Disordered" evidence="9">
    <location>
        <begin position="119"/>
        <end position="149"/>
    </location>
</feature>
<dbReference type="InterPro" id="IPR014001">
    <property type="entry name" value="Helicase_ATP-bd"/>
</dbReference>
<dbReference type="InterPro" id="IPR048392">
    <property type="entry name" value="MTR4-like_stalk"/>
</dbReference>
<dbReference type="Pfam" id="PF17911">
    <property type="entry name" value="Ski2_N"/>
    <property type="match status" value="1"/>
</dbReference>
<comment type="catalytic activity">
    <reaction evidence="8">
        <text>ATP + H2O = ADP + phosphate + H(+)</text>
        <dbReference type="Rhea" id="RHEA:13065"/>
        <dbReference type="ChEBI" id="CHEBI:15377"/>
        <dbReference type="ChEBI" id="CHEBI:15378"/>
        <dbReference type="ChEBI" id="CHEBI:30616"/>
        <dbReference type="ChEBI" id="CHEBI:43474"/>
        <dbReference type="ChEBI" id="CHEBI:456216"/>
        <dbReference type="EC" id="3.6.4.13"/>
    </reaction>
</comment>
<dbReference type="PANTHER" id="PTHR12131">
    <property type="entry name" value="ATP-DEPENDENT RNA AND DNA HELICASE"/>
    <property type="match status" value="1"/>
</dbReference>
<dbReference type="Pfam" id="PF21408">
    <property type="entry name" value="MTR4-like_stalk"/>
    <property type="match status" value="1"/>
</dbReference>